<dbReference type="OrthoDB" id="195446at2759"/>
<accession>A0A9N8ZJJ2</accession>
<name>A0A9N8ZJJ2_9GLOM</name>
<dbReference type="Proteomes" id="UP000789405">
    <property type="component" value="Unassembled WGS sequence"/>
</dbReference>
<gene>
    <name evidence="1" type="ORF">DERYTH_LOCUS2736</name>
</gene>
<dbReference type="EMBL" id="CAJVPY010000899">
    <property type="protein sequence ID" value="CAG8497696.1"/>
    <property type="molecule type" value="Genomic_DNA"/>
</dbReference>
<evidence type="ECO:0000313" key="2">
    <source>
        <dbReference type="Proteomes" id="UP000789405"/>
    </source>
</evidence>
<proteinExistence type="predicted"/>
<protein>
    <submittedName>
        <fullName evidence="1">4269_t:CDS:1</fullName>
    </submittedName>
</protein>
<evidence type="ECO:0000313" key="1">
    <source>
        <dbReference type="EMBL" id="CAG8497696.1"/>
    </source>
</evidence>
<organism evidence="1 2">
    <name type="scientific">Dentiscutata erythropus</name>
    <dbReference type="NCBI Taxonomy" id="1348616"/>
    <lineage>
        <taxon>Eukaryota</taxon>
        <taxon>Fungi</taxon>
        <taxon>Fungi incertae sedis</taxon>
        <taxon>Mucoromycota</taxon>
        <taxon>Glomeromycotina</taxon>
        <taxon>Glomeromycetes</taxon>
        <taxon>Diversisporales</taxon>
        <taxon>Gigasporaceae</taxon>
        <taxon>Dentiscutata</taxon>
    </lineage>
</organism>
<sequence>MVRCPKLFKWLTKASDVAIGRRKRQGENDFGTLGRNYKMEEPIIINKEVTTVSTGEDDGLELKEFHRMNKKKYRSLPVPALRKSQVMDENQKIFVVDKRRFAMVDPFIPSHNRSHTIDSTRTLTSFFGFDDQSQTQSDKSINNKDFAMIDNNSKVKLDFIDESNEESPATILVAKKEILTRHGQFSVHSARLIRGGSIQGYSHVIRKDDKSDLGKNATHFSVTQVNLQTKNVLRFSSLITESNTMDYFNEIKPMIFYLNYLDQISIIDPKDSINIKDVTRLDPGPGTCQCGKKIACVGYSAYWCKTCESRRFEKKNHIEIVNQQQLNQKEKNQQDIININKYYKSDNLQIMSFTRTHNPKEHFSVCEYIAAETALYSLKFATIRADNTEVAAEVYDILQYW</sequence>
<comment type="caution">
    <text evidence="1">The sequence shown here is derived from an EMBL/GenBank/DDBJ whole genome shotgun (WGS) entry which is preliminary data.</text>
</comment>
<dbReference type="AlphaFoldDB" id="A0A9N8ZJJ2"/>
<keyword evidence="2" id="KW-1185">Reference proteome</keyword>
<reference evidence="1" key="1">
    <citation type="submission" date="2021-06" db="EMBL/GenBank/DDBJ databases">
        <authorList>
            <person name="Kallberg Y."/>
            <person name="Tangrot J."/>
            <person name="Rosling A."/>
        </authorList>
    </citation>
    <scope>NUCLEOTIDE SEQUENCE</scope>
    <source>
        <strain evidence="1">MA453B</strain>
    </source>
</reference>